<dbReference type="EMBL" id="AP009240">
    <property type="protein sequence ID" value="BAG77182.1"/>
    <property type="molecule type" value="Genomic_DNA"/>
</dbReference>
<dbReference type="AlphaFoldDB" id="A0A979GEX9"/>
<proteinExistence type="predicted"/>
<dbReference type="KEGG" id="ecy:ECSE_1658"/>
<protein>
    <submittedName>
        <fullName evidence="1">Phage head decoration protein</fullName>
    </submittedName>
</protein>
<dbReference type="Proteomes" id="UP000008199">
    <property type="component" value="Chromosome"/>
</dbReference>
<evidence type="ECO:0000313" key="2">
    <source>
        <dbReference type="Proteomes" id="UP000008199"/>
    </source>
</evidence>
<dbReference type="SUPFAM" id="SSF51274">
    <property type="entry name" value="Head decoration protein D (gpD, major capsid protein D)"/>
    <property type="match status" value="1"/>
</dbReference>
<dbReference type="InterPro" id="IPR004195">
    <property type="entry name" value="Head_decoration_D"/>
</dbReference>
<dbReference type="InterPro" id="IPR036630">
    <property type="entry name" value="Head_decoration_D_sf"/>
</dbReference>
<evidence type="ECO:0000313" key="1">
    <source>
        <dbReference type="EMBL" id="BAG77182.1"/>
    </source>
</evidence>
<dbReference type="Pfam" id="PF02924">
    <property type="entry name" value="HDPD"/>
    <property type="match status" value="1"/>
</dbReference>
<reference evidence="1 2" key="1">
    <citation type="journal article" date="2008" name="DNA Res.">
        <title>Complete genome sequence and comparative analysis of the wild-type commensal Escherichia coli strain SE11 isolated from a healthy adult.</title>
        <authorList>
            <person name="Oshima K."/>
            <person name="Toh H."/>
            <person name="Ogura Y."/>
            <person name="Sasamoto H."/>
            <person name="Morita H."/>
            <person name="Park S.-H."/>
            <person name="Ooka T."/>
            <person name="Iyoda S."/>
            <person name="Taylor T.D."/>
            <person name="Hayashi T."/>
            <person name="Itoh K."/>
            <person name="Hattori M."/>
        </authorList>
    </citation>
    <scope>NUCLEOTIDE SEQUENCE [LARGE SCALE GENOMIC DNA]</scope>
    <source>
        <strain evidence="1 2">SE11</strain>
    </source>
</reference>
<gene>
    <name evidence="1" type="ordered locus">ECSE_1658</name>
</gene>
<accession>A0A979GEX9</accession>
<name>A0A979GEX9_ECOSE</name>
<sequence>MKLMMKTVTEQRTGARIFAGNDPVHTAVGKSGITSATPALTPLMLDDATGKLVVWDGQKAGTAVGVLALALAGTEPVLTYYKSGTFATESLLWPDSVDAVKQANAFVGSAISHA</sequence>
<dbReference type="Gene3D" id="2.40.300.10">
    <property type="entry name" value="Head decoration protein D"/>
    <property type="match status" value="1"/>
</dbReference>
<organism evidence="1 2">
    <name type="scientific">Escherichia coli (strain SE11)</name>
    <dbReference type="NCBI Taxonomy" id="409438"/>
    <lineage>
        <taxon>Bacteria</taxon>
        <taxon>Pseudomonadati</taxon>
        <taxon>Pseudomonadota</taxon>
        <taxon>Gammaproteobacteria</taxon>
        <taxon>Enterobacterales</taxon>
        <taxon>Enterobacteriaceae</taxon>
        <taxon>Escherichia</taxon>
    </lineage>
</organism>